<dbReference type="EMBL" id="LKCN02000011">
    <property type="protein sequence ID" value="RCI11019.1"/>
    <property type="molecule type" value="Genomic_DNA"/>
</dbReference>
<evidence type="ECO:0000313" key="1">
    <source>
        <dbReference type="EMBL" id="RCI11019.1"/>
    </source>
</evidence>
<proteinExistence type="predicted"/>
<accession>A0A367L9C2</accession>
<protein>
    <submittedName>
        <fullName evidence="1">Uncharacterized protein</fullName>
    </submittedName>
</protein>
<organism evidence="1 2">
    <name type="scientific">Ophiocordyceps polyrhachis-furcata BCC 54312</name>
    <dbReference type="NCBI Taxonomy" id="1330021"/>
    <lineage>
        <taxon>Eukaryota</taxon>
        <taxon>Fungi</taxon>
        <taxon>Dikarya</taxon>
        <taxon>Ascomycota</taxon>
        <taxon>Pezizomycotina</taxon>
        <taxon>Sordariomycetes</taxon>
        <taxon>Hypocreomycetidae</taxon>
        <taxon>Hypocreales</taxon>
        <taxon>Ophiocordycipitaceae</taxon>
        <taxon>Ophiocordyceps</taxon>
    </lineage>
</organism>
<gene>
    <name evidence="1" type="ORF">L249_5258</name>
</gene>
<reference evidence="1 2" key="1">
    <citation type="journal article" date="2015" name="BMC Genomics">
        <title>Insights from the genome of Ophiocordyceps polyrhachis-furcata to pathogenicity and host specificity in insect fungi.</title>
        <authorList>
            <person name="Wichadakul D."/>
            <person name="Kobmoo N."/>
            <person name="Ingsriswang S."/>
            <person name="Tangphatsornruang S."/>
            <person name="Chantasingh D."/>
            <person name="Luangsa-ard J.J."/>
            <person name="Eurwilaichitr L."/>
        </authorList>
    </citation>
    <scope>NUCLEOTIDE SEQUENCE [LARGE SCALE GENOMIC DNA]</scope>
    <source>
        <strain evidence="1 2">BCC 54312</strain>
    </source>
</reference>
<dbReference type="AlphaFoldDB" id="A0A367L9C2"/>
<comment type="caution">
    <text evidence="1">The sequence shown here is derived from an EMBL/GenBank/DDBJ whole genome shotgun (WGS) entry which is preliminary data.</text>
</comment>
<name>A0A367L9C2_9HYPO</name>
<evidence type="ECO:0000313" key="2">
    <source>
        <dbReference type="Proteomes" id="UP000253664"/>
    </source>
</evidence>
<keyword evidence="2" id="KW-1185">Reference proteome</keyword>
<dbReference type="Proteomes" id="UP000253664">
    <property type="component" value="Unassembled WGS sequence"/>
</dbReference>
<sequence>MMMSLFRSRCLTSHRAANPRGDYPCGRFPRHEGGESPSIAIKRSGIDADILYLSGWNSNGIRPILANGPPESRGKCLCRYRSLSLYADDERYTNESYSYTGIRNIMVPMFNLQGCLQPGGMRRLQQTMSIRSRSRLQQRTNNSIKKIPNSQSSSLYRCVNAPLQTMPRISSPPFLKALSDFHDAESPNI</sequence>